<dbReference type="GO" id="GO:0006520">
    <property type="term" value="P:amino acid metabolic process"/>
    <property type="evidence" value="ECO:0007669"/>
    <property type="project" value="InterPro"/>
</dbReference>
<evidence type="ECO:0000256" key="2">
    <source>
        <dbReference type="ARBA" id="ARBA00006966"/>
    </source>
</evidence>
<comment type="similarity">
    <text evidence="2">Belongs to the threonine aldolase family.</text>
</comment>
<dbReference type="GO" id="GO:0008483">
    <property type="term" value="F:transaminase activity"/>
    <property type="evidence" value="ECO:0007669"/>
    <property type="project" value="UniProtKB-KW"/>
</dbReference>
<dbReference type="PANTHER" id="PTHR48097">
    <property type="entry name" value="L-THREONINE ALDOLASE-RELATED"/>
    <property type="match status" value="1"/>
</dbReference>
<dbReference type="InterPro" id="IPR001597">
    <property type="entry name" value="ArAA_b-elim_lyase/Thr_aldolase"/>
</dbReference>
<dbReference type="PANTHER" id="PTHR48097:SF5">
    <property type="entry name" value="LOW SPECIFICITY L-THREONINE ALDOLASE"/>
    <property type="match status" value="1"/>
</dbReference>
<sequence>MIRFNSDYTEGCHPAILERLAATNMEQTPGYGEDVYCAAAAEQIKEACAAPEAAVHFLVGGTQTNVTVISAALRHYQGVITAATGHINVHETGALESCGHKCLTIETADGKLTAEQIAAYTDAHYADASFEHTVQPKMVYISNPTEIGTIYKKAELEAIYDVCKERGLYLFLDGARLGYGLTCRENDLTLADVAALTDVFYIGGTKVGALFGEAVVITNEELKRDFRYNMKQRGGMLAKGRLLGIQFLTLFEEKRYFEISAHASRLAEKIHDELKDMGVKFYVDSPSNQQFVILPDAVLEKLKDDFAFEYQARVDDAHSAVRICTCWATKEENVEALLAALRGLLR</sequence>
<dbReference type="Proteomes" id="UP000266172">
    <property type="component" value="Unassembled WGS sequence"/>
</dbReference>
<dbReference type="SUPFAM" id="SSF53383">
    <property type="entry name" value="PLP-dependent transferases"/>
    <property type="match status" value="1"/>
</dbReference>
<keyword evidence="3" id="KW-0663">Pyridoxal phosphate</keyword>
<dbReference type="AlphaFoldDB" id="A0A395VEU4"/>
<dbReference type="InterPro" id="IPR015421">
    <property type="entry name" value="PyrdxlP-dep_Trfase_major"/>
</dbReference>
<keyword evidence="5" id="KW-0808">Transferase</keyword>
<accession>A0A395VEU4</accession>
<dbReference type="InterPro" id="IPR015422">
    <property type="entry name" value="PyrdxlP-dep_Trfase_small"/>
</dbReference>
<dbReference type="InterPro" id="IPR015424">
    <property type="entry name" value="PyrdxlP-dep_Trfase"/>
</dbReference>
<evidence type="ECO:0000313" key="6">
    <source>
        <dbReference type="Proteomes" id="UP000266172"/>
    </source>
</evidence>
<evidence type="ECO:0000256" key="3">
    <source>
        <dbReference type="ARBA" id="ARBA00022898"/>
    </source>
</evidence>
<gene>
    <name evidence="5" type="ORF">DWX93_03030</name>
</gene>
<dbReference type="Pfam" id="PF01212">
    <property type="entry name" value="Beta_elim_lyase"/>
    <property type="match status" value="1"/>
</dbReference>
<evidence type="ECO:0000313" key="5">
    <source>
        <dbReference type="EMBL" id="RGS42316.1"/>
    </source>
</evidence>
<reference evidence="5 6" key="1">
    <citation type="submission" date="2018-08" db="EMBL/GenBank/DDBJ databases">
        <title>A genome reference for cultivated species of the human gut microbiota.</title>
        <authorList>
            <person name="Zou Y."/>
            <person name="Xue W."/>
            <person name="Luo G."/>
        </authorList>
    </citation>
    <scope>NUCLEOTIDE SEQUENCE [LARGE SCALE GENOMIC DNA]</scope>
    <source>
        <strain evidence="5 6">AF22-12AC</strain>
    </source>
</reference>
<protein>
    <submittedName>
        <fullName evidence="5">Aminotransferase class I/II-fold pyridoxal phosphate-dependent enzyme</fullName>
    </submittedName>
</protein>
<feature type="domain" description="Aromatic amino acid beta-eliminating lyase/threonine aldolase" evidence="4">
    <location>
        <begin position="4"/>
        <end position="292"/>
    </location>
</feature>
<dbReference type="RefSeq" id="WP_118096575.1">
    <property type="nucleotide sequence ID" value="NZ_QRVL01000001.1"/>
</dbReference>
<comment type="caution">
    <text evidence="5">The sequence shown here is derived from an EMBL/GenBank/DDBJ whole genome shotgun (WGS) entry which is preliminary data.</text>
</comment>
<dbReference type="Gene3D" id="3.40.640.10">
    <property type="entry name" value="Type I PLP-dependent aspartate aminotransferase-like (Major domain)"/>
    <property type="match status" value="1"/>
</dbReference>
<dbReference type="GO" id="GO:0016829">
    <property type="term" value="F:lyase activity"/>
    <property type="evidence" value="ECO:0007669"/>
    <property type="project" value="InterPro"/>
</dbReference>
<keyword evidence="5" id="KW-0032">Aminotransferase</keyword>
<dbReference type="Gene3D" id="3.90.1150.10">
    <property type="entry name" value="Aspartate Aminotransferase, domain 1"/>
    <property type="match status" value="1"/>
</dbReference>
<organism evidence="5 6">
    <name type="scientific">Roseburia hominis</name>
    <dbReference type="NCBI Taxonomy" id="301301"/>
    <lineage>
        <taxon>Bacteria</taxon>
        <taxon>Bacillati</taxon>
        <taxon>Bacillota</taxon>
        <taxon>Clostridia</taxon>
        <taxon>Lachnospirales</taxon>
        <taxon>Lachnospiraceae</taxon>
        <taxon>Roseburia</taxon>
    </lineage>
</organism>
<evidence type="ECO:0000256" key="1">
    <source>
        <dbReference type="ARBA" id="ARBA00001933"/>
    </source>
</evidence>
<evidence type="ECO:0000259" key="4">
    <source>
        <dbReference type="Pfam" id="PF01212"/>
    </source>
</evidence>
<proteinExistence type="inferred from homology"/>
<dbReference type="EMBL" id="QRVL01000001">
    <property type="protein sequence ID" value="RGS42316.1"/>
    <property type="molecule type" value="Genomic_DNA"/>
</dbReference>
<name>A0A395VEU4_9FIRM</name>
<comment type="cofactor">
    <cofactor evidence="1">
        <name>pyridoxal 5'-phosphate</name>
        <dbReference type="ChEBI" id="CHEBI:597326"/>
    </cofactor>
</comment>